<dbReference type="EMBL" id="JAQZSM010000083">
    <property type="protein sequence ID" value="MDD7973932.1"/>
    <property type="molecule type" value="Genomic_DNA"/>
</dbReference>
<keyword evidence="2" id="KW-1185">Reference proteome</keyword>
<evidence type="ECO:0000313" key="2">
    <source>
        <dbReference type="Proteomes" id="UP001431784"/>
    </source>
</evidence>
<accession>A0ABT5TFN4</accession>
<gene>
    <name evidence="1" type="ORF">PUT78_23170</name>
</gene>
<name>A0ABT5TFN4_9RHOB</name>
<dbReference type="Proteomes" id="UP001431784">
    <property type="component" value="Unassembled WGS sequence"/>
</dbReference>
<organism evidence="1 2">
    <name type="scientific">Roseinatronobacter alkalisoli</name>
    <dbReference type="NCBI Taxonomy" id="3028235"/>
    <lineage>
        <taxon>Bacteria</taxon>
        <taxon>Pseudomonadati</taxon>
        <taxon>Pseudomonadota</taxon>
        <taxon>Alphaproteobacteria</taxon>
        <taxon>Rhodobacterales</taxon>
        <taxon>Paracoccaceae</taxon>
        <taxon>Roseinatronobacter</taxon>
    </lineage>
</organism>
<protein>
    <submittedName>
        <fullName evidence="1">Uncharacterized protein</fullName>
    </submittedName>
</protein>
<reference evidence="1" key="1">
    <citation type="submission" date="2023-02" db="EMBL/GenBank/DDBJ databases">
        <title>Description of Roseinatronobacter alkalisoli sp. nov., an alkaliphilic bacerium isolated from soda soil.</title>
        <authorList>
            <person name="Wei W."/>
        </authorList>
    </citation>
    <scope>NUCLEOTIDE SEQUENCE</scope>
    <source>
        <strain evidence="1">HJB301</strain>
    </source>
</reference>
<proteinExistence type="predicted"/>
<evidence type="ECO:0000313" key="1">
    <source>
        <dbReference type="EMBL" id="MDD7973932.1"/>
    </source>
</evidence>
<sequence>MIAAICEVQSTDGRRDEHLDIAASLRPILGEVEGFLCRCQSEGRVGDHPNPAQNAQVVDP</sequence>
<comment type="caution">
    <text evidence="1">The sequence shown here is derived from an EMBL/GenBank/DDBJ whole genome shotgun (WGS) entry which is preliminary data.</text>
</comment>
<dbReference type="RefSeq" id="WP_274354583.1">
    <property type="nucleotide sequence ID" value="NZ_JAQZSM010000083.1"/>
</dbReference>